<evidence type="ECO:0000259" key="7">
    <source>
        <dbReference type="PROSITE" id="PS51900"/>
    </source>
</evidence>
<dbReference type="InterPro" id="IPR011946">
    <property type="entry name" value="Integrase_integron-type"/>
</dbReference>
<dbReference type="PROSITE" id="PS51900">
    <property type="entry name" value="CB"/>
    <property type="match status" value="1"/>
</dbReference>
<gene>
    <name evidence="8" type="ORF">SAMN05660860_00267</name>
</gene>
<dbReference type="Pfam" id="PF00589">
    <property type="entry name" value="Phage_integrase"/>
    <property type="match status" value="1"/>
</dbReference>
<protein>
    <submittedName>
        <fullName evidence="8">Integron integrase</fullName>
    </submittedName>
</protein>
<dbReference type="PANTHER" id="PTHR30349">
    <property type="entry name" value="PHAGE INTEGRASE-RELATED"/>
    <property type="match status" value="1"/>
</dbReference>
<keyword evidence="3 5" id="KW-0238">DNA-binding</keyword>
<keyword evidence="4" id="KW-0233">DNA recombination</keyword>
<dbReference type="InterPro" id="IPR044068">
    <property type="entry name" value="CB"/>
</dbReference>
<sequence>MLSDFQRALDADKSLNPKHVPYLVRWVRDCYKFFRKAPAERLSLEQIQIYLSHLKSTREDWQIKQAEQALRRFDFFLSAKSAPLPVVADCNAWDQILAQTRDVLRVKQLALNTEKSYLAWIRQFQRFLGAKSPQGICFDDMRRFLSYLAVEREVSASTQNQALNAILFLFRNVLDIDTDETIDAVRAPKRRRLPVVLSSKEIQQVFAAMDGTPLLMAMLTYGCGLRLNECLNLRVKDLDMERGLVIVRSGKGDKDRRTVFPARLRDDLAAHLLEVRTLFDNDRNQDMNGVFLPKALERKYVNAGKEWGWFWVFPARGVSTDPRSGIIRRHHQHPSLLQRAFRDAIRSAAIAKPATIHTLRHSFATHLLEGGTDIRTIQDLLGHADLRTTMIYTHVAEKNTLGAISPLDR</sequence>
<dbReference type="Gene3D" id="1.10.443.10">
    <property type="entry name" value="Intergrase catalytic core"/>
    <property type="match status" value="1"/>
</dbReference>
<dbReference type="EMBL" id="FNGU01000001">
    <property type="protein sequence ID" value="SDL29697.1"/>
    <property type="molecule type" value="Genomic_DNA"/>
</dbReference>
<evidence type="ECO:0000256" key="2">
    <source>
        <dbReference type="ARBA" id="ARBA00022908"/>
    </source>
</evidence>
<comment type="similarity">
    <text evidence="1">Belongs to the 'phage' integrase family.</text>
</comment>
<evidence type="ECO:0000256" key="5">
    <source>
        <dbReference type="PROSITE-ProRule" id="PRU01248"/>
    </source>
</evidence>
<dbReference type="Proteomes" id="UP000182146">
    <property type="component" value="Unassembled WGS sequence"/>
</dbReference>
<dbReference type="Gene3D" id="1.10.150.130">
    <property type="match status" value="1"/>
</dbReference>
<dbReference type="GO" id="GO:0006310">
    <property type="term" value="P:DNA recombination"/>
    <property type="evidence" value="ECO:0007669"/>
    <property type="project" value="UniProtKB-KW"/>
</dbReference>
<proteinExistence type="inferred from homology"/>
<dbReference type="InterPro" id="IPR002104">
    <property type="entry name" value="Integrase_catalytic"/>
</dbReference>
<dbReference type="PANTHER" id="PTHR30349:SF64">
    <property type="entry name" value="PROPHAGE INTEGRASE INTD-RELATED"/>
    <property type="match status" value="1"/>
</dbReference>
<reference evidence="8 9" key="1">
    <citation type="submission" date="2016-10" db="EMBL/GenBank/DDBJ databases">
        <authorList>
            <person name="de Groot N.N."/>
        </authorList>
    </citation>
    <scope>NUCLEOTIDE SEQUENCE [LARGE SCALE GENOMIC DNA]</scope>
    <source>
        <strain evidence="8 9">DSM 17813</strain>
    </source>
</reference>
<keyword evidence="2" id="KW-0229">DNA integration</keyword>
<evidence type="ECO:0000313" key="8">
    <source>
        <dbReference type="EMBL" id="SDL29697.1"/>
    </source>
</evidence>
<dbReference type="InterPro" id="IPR011010">
    <property type="entry name" value="DNA_brk_join_enz"/>
</dbReference>
<dbReference type="OrthoDB" id="9801717at2"/>
<dbReference type="GO" id="GO:0015074">
    <property type="term" value="P:DNA integration"/>
    <property type="evidence" value="ECO:0007669"/>
    <property type="project" value="UniProtKB-KW"/>
</dbReference>
<dbReference type="SUPFAM" id="SSF56349">
    <property type="entry name" value="DNA breaking-rejoining enzymes"/>
    <property type="match status" value="1"/>
</dbReference>
<dbReference type="Pfam" id="PF13495">
    <property type="entry name" value="Phage_int_SAM_4"/>
    <property type="match status" value="1"/>
</dbReference>
<dbReference type="InterPro" id="IPR013762">
    <property type="entry name" value="Integrase-like_cat_sf"/>
</dbReference>
<organism evidence="8 9">
    <name type="scientific">Geoalkalibacter ferrihydriticus</name>
    <dbReference type="NCBI Taxonomy" id="392333"/>
    <lineage>
        <taxon>Bacteria</taxon>
        <taxon>Pseudomonadati</taxon>
        <taxon>Thermodesulfobacteriota</taxon>
        <taxon>Desulfuromonadia</taxon>
        <taxon>Desulfuromonadales</taxon>
        <taxon>Geoalkalibacteraceae</taxon>
        <taxon>Geoalkalibacter</taxon>
    </lineage>
</organism>
<feature type="domain" description="Tyr recombinase" evidence="6">
    <location>
        <begin position="192"/>
        <end position="405"/>
    </location>
</feature>
<dbReference type="InterPro" id="IPR050090">
    <property type="entry name" value="Tyrosine_recombinase_XerCD"/>
</dbReference>
<dbReference type="PROSITE" id="PS51898">
    <property type="entry name" value="TYR_RECOMBINASE"/>
    <property type="match status" value="1"/>
</dbReference>
<accession>A0A1G9IWU8</accession>
<dbReference type="RefSeq" id="WP_082048132.1">
    <property type="nucleotide sequence ID" value="NZ_FNGU01000001.1"/>
</dbReference>
<name>A0A1G9IWU8_9BACT</name>
<dbReference type="GO" id="GO:0003677">
    <property type="term" value="F:DNA binding"/>
    <property type="evidence" value="ECO:0007669"/>
    <property type="project" value="UniProtKB-UniRule"/>
</dbReference>
<dbReference type="NCBIfam" id="TIGR02249">
    <property type="entry name" value="integrase_gron"/>
    <property type="match status" value="1"/>
</dbReference>
<evidence type="ECO:0000256" key="1">
    <source>
        <dbReference type="ARBA" id="ARBA00008857"/>
    </source>
</evidence>
<evidence type="ECO:0000256" key="3">
    <source>
        <dbReference type="ARBA" id="ARBA00023125"/>
    </source>
</evidence>
<feature type="domain" description="Core-binding (CB)" evidence="7">
    <location>
        <begin position="91"/>
        <end position="174"/>
    </location>
</feature>
<dbReference type="InterPro" id="IPR004107">
    <property type="entry name" value="Integrase_SAM-like_N"/>
</dbReference>
<evidence type="ECO:0000256" key="4">
    <source>
        <dbReference type="ARBA" id="ARBA00023172"/>
    </source>
</evidence>
<dbReference type="AlphaFoldDB" id="A0A1G9IWU8"/>
<evidence type="ECO:0000313" key="9">
    <source>
        <dbReference type="Proteomes" id="UP000182146"/>
    </source>
</evidence>
<dbReference type="STRING" id="392333.SAMN05660860_00267"/>
<evidence type="ECO:0000259" key="6">
    <source>
        <dbReference type="PROSITE" id="PS51898"/>
    </source>
</evidence>
<dbReference type="InterPro" id="IPR010998">
    <property type="entry name" value="Integrase_recombinase_N"/>
</dbReference>